<gene>
    <name evidence="3" type="ORF">FD14_GL003101</name>
</gene>
<feature type="transmembrane region" description="Helical" evidence="1">
    <location>
        <begin position="105"/>
        <end position="124"/>
    </location>
</feature>
<dbReference type="SMART" id="SM00267">
    <property type="entry name" value="GGDEF"/>
    <property type="match status" value="1"/>
</dbReference>
<dbReference type="InterPro" id="IPR029787">
    <property type="entry name" value="Nucleotide_cyclase"/>
</dbReference>
<dbReference type="Pfam" id="PF00990">
    <property type="entry name" value="GGDEF"/>
    <property type="match status" value="1"/>
</dbReference>
<accession>A0A0R2FER2</accession>
<dbReference type="EMBL" id="AYZM01000003">
    <property type="protein sequence ID" value="KRN26960.1"/>
    <property type="molecule type" value="Genomic_DNA"/>
</dbReference>
<feature type="transmembrane region" description="Helical" evidence="1">
    <location>
        <begin position="67"/>
        <end position="99"/>
    </location>
</feature>
<dbReference type="InterPro" id="IPR043128">
    <property type="entry name" value="Rev_trsase/Diguanyl_cyclase"/>
</dbReference>
<reference evidence="3 4" key="1">
    <citation type="journal article" date="2015" name="Genome Announc.">
        <title>Expanding the biotechnology potential of lactobacilli through comparative genomics of 213 strains and associated genera.</title>
        <authorList>
            <person name="Sun Z."/>
            <person name="Harris H.M."/>
            <person name="McCann A."/>
            <person name="Guo C."/>
            <person name="Argimon S."/>
            <person name="Zhang W."/>
            <person name="Yang X."/>
            <person name="Jeffery I.B."/>
            <person name="Cooney J.C."/>
            <person name="Kagawa T.F."/>
            <person name="Liu W."/>
            <person name="Song Y."/>
            <person name="Salvetti E."/>
            <person name="Wrobel A."/>
            <person name="Rasinkangas P."/>
            <person name="Parkhill J."/>
            <person name="Rea M.C."/>
            <person name="O'Sullivan O."/>
            <person name="Ritari J."/>
            <person name="Douillard F.P."/>
            <person name="Paul Ross R."/>
            <person name="Yang R."/>
            <person name="Briner A.E."/>
            <person name="Felis G.E."/>
            <person name="de Vos W.M."/>
            <person name="Barrangou R."/>
            <person name="Klaenhammer T.R."/>
            <person name="Caufield P.W."/>
            <person name="Cui Y."/>
            <person name="Zhang H."/>
            <person name="O'Toole P.W."/>
        </authorList>
    </citation>
    <scope>NUCLEOTIDE SEQUENCE [LARGE SCALE GENOMIC DNA]</scope>
    <source>
        <strain evidence="3 4">DSM 23365</strain>
    </source>
</reference>
<dbReference type="PANTHER" id="PTHR45138:SF9">
    <property type="entry name" value="DIGUANYLATE CYCLASE DGCM-RELATED"/>
    <property type="match status" value="1"/>
</dbReference>
<keyword evidence="1" id="KW-0472">Membrane</keyword>
<evidence type="ECO:0000259" key="2">
    <source>
        <dbReference type="PROSITE" id="PS50887"/>
    </source>
</evidence>
<feature type="transmembrane region" description="Helical" evidence="1">
    <location>
        <begin position="162"/>
        <end position="182"/>
    </location>
</feature>
<feature type="domain" description="GGDEF" evidence="2">
    <location>
        <begin position="227"/>
        <end position="364"/>
    </location>
</feature>
<evidence type="ECO:0000313" key="3">
    <source>
        <dbReference type="EMBL" id="KRN26960.1"/>
    </source>
</evidence>
<dbReference type="Proteomes" id="UP000051442">
    <property type="component" value="Unassembled WGS sequence"/>
</dbReference>
<organism evidence="3 4">
    <name type="scientific">Secundilactobacillus similis DSM 23365 = JCM 2765</name>
    <dbReference type="NCBI Taxonomy" id="1423804"/>
    <lineage>
        <taxon>Bacteria</taxon>
        <taxon>Bacillati</taxon>
        <taxon>Bacillota</taxon>
        <taxon>Bacilli</taxon>
        <taxon>Lactobacillales</taxon>
        <taxon>Lactobacillaceae</taxon>
        <taxon>Secundilactobacillus</taxon>
    </lineage>
</organism>
<dbReference type="NCBIfam" id="TIGR00254">
    <property type="entry name" value="GGDEF"/>
    <property type="match status" value="1"/>
</dbReference>
<dbReference type="GO" id="GO:0043709">
    <property type="term" value="P:cell adhesion involved in single-species biofilm formation"/>
    <property type="evidence" value="ECO:0007669"/>
    <property type="project" value="TreeGrafter"/>
</dbReference>
<keyword evidence="1" id="KW-1133">Transmembrane helix</keyword>
<dbReference type="PANTHER" id="PTHR45138">
    <property type="entry name" value="REGULATORY COMPONENTS OF SENSORY TRANSDUCTION SYSTEM"/>
    <property type="match status" value="1"/>
</dbReference>
<evidence type="ECO:0000313" key="4">
    <source>
        <dbReference type="Proteomes" id="UP000051442"/>
    </source>
</evidence>
<keyword evidence="1" id="KW-0812">Transmembrane</keyword>
<feature type="transmembrane region" description="Helical" evidence="1">
    <location>
        <begin position="136"/>
        <end position="156"/>
    </location>
</feature>
<dbReference type="InterPro" id="IPR050469">
    <property type="entry name" value="Diguanylate_Cyclase"/>
</dbReference>
<keyword evidence="4" id="KW-1185">Reference proteome</keyword>
<feature type="transmembrane region" description="Helical" evidence="1">
    <location>
        <begin position="37"/>
        <end position="55"/>
    </location>
</feature>
<sequence length="368" mass="41731">MFFVVIGTLGFATVNTQIALGTQRQVRVRRDLNLTRQVIPQIVYVCIVLVLLRVLEINASMSQSWILLNLQLVVLLSASMIVETFGSFLLIQVVGALLFATTNALTLKIVPFYFLSFLLIYSMHWYGEVLNRHPSLLILPPMIVGAIYWTVIGMYYQPRATVMQIVVNYVGFVWAYLAFVDYDQYQQKDQRIVAKLTREVQYDALTQARNWGTFQSDLNDNFARQTERPALIVFDIDYFKSINDTYGHLTGNQVLITLSGQMMQFLQSKNTDYQFYRTGGEEFAIIMPDTTIEQATAVVKACQQLVRQMVILTSKGDAVHITCSFGVTLAQATDPNPTAQFKRADHYLYQAKREGRDCTSVEGTVLAA</sequence>
<dbReference type="GO" id="GO:0052621">
    <property type="term" value="F:diguanylate cyclase activity"/>
    <property type="evidence" value="ECO:0007669"/>
    <property type="project" value="TreeGrafter"/>
</dbReference>
<dbReference type="GO" id="GO:1902201">
    <property type="term" value="P:negative regulation of bacterial-type flagellum-dependent cell motility"/>
    <property type="evidence" value="ECO:0007669"/>
    <property type="project" value="TreeGrafter"/>
</dbReference>
<dbReference type="InterPro" id="IPR000160">
    <property type="entry name" value="GGDEF_dom"/>
</dbReference>
<protein>
    <submittedName>
        <fullName evidence="3">Signal transduction diguanylate cyclase</fullName>
    </submittedName>
</protein>
<dbReference type="PATRIC" id="fig|1423804.4.peg.3335"/>
<dbReference type="Gene3D" id="3.30.70.270">
    <property type="match status" value="1"/>
</dbReference>
<dbReference type="PROSITE" id="PS50887">
    <property type="entry name" value="GGDEF"/>
    <property type="match status" value="1"/>
</dbReference>
<proteinExistence type="predicted"/>
<dbReference type="SUPFAM" id="SSF55073">
    <property type="entry name" value="Nucleotide cyclase"/>
    <property type="match status" value="1"/>
</dbReference>
<dbReference type="AlphaFoldDB" id="A0A0R2FER2"/>
<evidence type="ECO:0000256" key="1">
    <source>
        <dbReference type="SAM" id="Phobius"/>
    </source>
</evidence>
<dbReference type="CDD" id="cd01949">
    <property type="entry name" value="GGDEF"/>
    <property type="match status" value="1"/>
</dbReference>
<dbReference type="GO" id="GO:0005886">
    <property type="term" value="C:plasma membrane"/>
    <property type="evidence" value="ECO:0007669"/>
    <property type="project" value="TreeGrafter"/>
</dbReference>
<comment type="caution">
    <text evidence="3">The sequence shown here is derived from an EMBL/GenBank/DDBJ whole genome shotgun (WGS) entry which is preliminary data.</text>
</comment>
<name>A0A0R2FER2_9LACO</name>
<dbReference type="STRING" id="1423804.FD14_GL003101"/>